<evidence type="ECO:0000256" key="4">
    <source>
        <dbReference type="ARBA" id="ARBA00022723"/>
    </source>
</evidence>
<dbReference type="GO" id="GO:0020037">
    <property type="term" value="F:heme binding"/>
    <property type="evidence" value="ECO:0007669"/>
    <property type="project" value="UniProtKB-UniRule"/>
</dbReference>
<keyword evidence="6 16" id="KW-0560">Oxidoreductase</keyword>
<feature type="binding site" evidence="13">
    <location>
        <position position="150"/>
    </location>
    <ligand>
        <name>Ca(2+)</name>
        <dbReference type="ChEBI" id="CHEBI:29108"/>
        <label>1</label>
    </ligand>
</feature>
<feature type="binding site" evidence="13">
    <location>
        <position position="262"/>
    </location>
    <ligand>
        <name>Ca(2+)</name>
        <dbReference type="ChEBI" id="CHEBI:29108"/>
        <label>2</label>
    </ligand>
</feature>
<evidence type="ECO:0000256" key="14">
    <source>
        <dbReference type="PIRSR" id="PIRSR600823-4"/>
    </source>
</evidence>
<dbReference type="Pfam" id="PF00141">
    <property type="entry name" value="peroxidase"/>
    <property type="match status" value="1"/>
</dbReference>
<reference evidence="18" key="1">
    <citation type="submission" date="2020-07" db="EMBL/GenBank/DDBJ databases">
        <authorList>
            <person name="Lin J."/>
        </authorList>
    </citation>
    <scope>NUCLEOTIDE SEQUENCE</scope>
</reference>
<dbReference type="AlphaFoldDB" id="A0A6V7PE89"/>
<dbReference type="GO" id="GO:0005576">
    <property type="term" value="C:extracellular region"/>
    <property type="evidence" value="ECO:0007669"/>
    <property type="project" value="UniProtKB-SubCell"/>
</dbReference>
<evidence type="ECO:0000256" key="3">
    <source>
        <dbReference type="ARBA" id="ARBA00022617"/>
    </source>
</evidence>
<feature type="domain" description="Plant heme peroxidase family profile" evidence="17">
    <location>
        <begin position="109"/>
        <end position="392"/>
    </location>
</feature>
<evidence type="ECO:0000256" key="15">
    <source>
        <dbReference type="PIRSR" id="PIRSR600823-5"/>
    </source>
</evidence>
<feature type="disulfide bond" evidence="15">
    <location>
        <begin position="195"/>
        <end position="388"/>
    </location>
</feature>
<keyword evidence="4 13" id="KW-0479">Metal-binding</keyword>
<feature type="disulfide bond" evidence="15">
    <location>
        <begin position="146"/>
        <end position="151"/>
    </location>
</feature>
<evidence type="ECO:0000256" key="8">
    <source>
        <dbReference type="ARBA" id="ARBA00023157"/>
    </source>
</evidence>
<name>A0A6V7PE89_ANACO</name>
<feature type="binding site" evidence="12">
    <location>
        <position position="227"/>
    </location>
    <ligand>
        <name>substrate</name>
    </ligand>
</feature>
<dbReference type="PROSITE" id="PS50873">
    <property type="entry name" value="PEROXIDASE_4"/>
    <property type="match status" value="1"/>
</dbReference>
<dbReference type="FunFam" id="1.10.420.10:FF:000001">
    <property type="entry name" value="Peroxidase"/>
    <property type="match status" value="1"/>
</dbReference>
<protein>
    <recommendedName>
        <fullName evidence="16">Peroxidase</fullName>
        <ecNumber evidence="16">1.11.1.7</ecNumber>
    </recommendedName>
</protein>
<comment type="subcellular location">
    <subcellularLocation>
        <location evidence="16">Secreted</location>
    </subcellularLocation>
</comment>
<dbReference type="CDD" id="cd00693">
    <property type="entry name" value="secretory_peroxidase"/>
    <property type="match status" value="1"/>
</dbReference>
<evidence type="ECO:0000256" key="12">
    <source>
        <dbReference type="PIRSR" id="PIRSR600823-2"/>
    </source>
</evidence>
<evidence type="ECO:0000256" key="11">
    <source>
        <dbReference type="PIRSR" id="PIRSR600823-1"/>
    </source>
</evidence>
<dbReference type="Gene3D" id="1.10.520.10">
    <property type="match status" value="1"/>
</dbReference>
<keyword evidence="8 15" id="KW-1015">Disulfide bond</keyword>
<feature type="binding site" evidence="13">
    <location>
        <position position="148"/>
    </location>
    <ligand>
        <name>Ca(2+)</name>
        <dbReference type="ChEBI" id="CHEBI:29108"/>
        <label>1</label>
    </ligand>
</feature>
<evidence type="ECO:0000256" key="13">
    <source>
        <dbReference type="PIRSR" id="PIRSR600823-3"/>
    </source>
</evidence>
<feature type="site" description="Transition state stabilizer" evidence="14">
    <location>
        <position position="140"/>
    </location>
</feature>
<comment type="similarity">
    <text evidence="16">Belongs to the peroxidase family. Classical plant (class III) peroxidase subfamily.</text>
</comment>
<keyword evidence="10 16" id="KW-0376">Hydrogen peroxide</keyword>
<dbReference type="EC" id="1.11.1.7" evidence="16"/>
<comment type="catalytic activity">
    <reaction evidence="1 16">
        <text>2 a phenolic donor + H2O2 = 2 a phenolic radical donor + 2 H2O</text>
        <dbReference type="Rhea" id="RHEA:56136"/>
        <dbReference type="ChEBI" id="CHEBI:15377"/>
        <dbReference type="ChEBI" id="CHEBI:16240"/>
        <dbReference type="ChEBI" id="CHEBI:139520"/>
        <dbReference type="ChEBI" id="CHEBI:139521"/>
        <dbReference type="EC" id="1.11.1.7"/>
    </reaction>
</comment>
<dbReference type="InterPro" id="IPR002016">
    <property type="entry name" value="Haem_peroxidase"/>
</dbReference>
<evidence type="ECO:0000256" key="5">
    <source>
        <dbReference type="ARBA" id="ARBA00022837"/>
    </source>
</evidence>
<evidence type="ECO:0000256" key="16">
    <source>
        <dbReference type="RuleBase" id="RU362060"/>
    </source>
</evidence>
<dbReference type="InterPro" id="IPR000823">
    <property type="entry name" value="Peroxidase_pln"/>
</dbReference>
<keyword evidence="9" id="KW-0873">Pyrrolidone carboxylic acid</keyword>
<dbReference type="PANTHER" id="PTHR31235">
    <property type="entry name" value="PEROXIDASE 25-RELATED"/>
    <property type="match status" value="1"/>
</dbReference>
<feature type="disulfide bond" evidence="15">
    <location>
        <begin position="268"/>
        <end position="300"/>
    </location>
</feature>
<feature type="binding site" description="axial binding residue" evidence="13">
    <location>
        <position position="261"/>
    </location>
    <ligand>
        <name>heme b</name>
        <dbReference type="ChEBI" id="CHEBI:60344"/>
    </ligand>
    <ligandPart>
        <name>Fe</name>
        <dbReference type="ChEBI" id="CHEBI:18248"/>
    </ligandPart>
</feature>
<keyword evidence="7 13" id="KW-0408">Iron</keyword>
<evidence type="ECO:0000256" key="10">
    <source>
        <dbReference type="ARBA" id="ARBA00023324"/>
    </source>
</evidence>
<evidence type="ECO:0000259" key="17">
    <source>
        <dbReference type="PROSITE" id="PS50873"/>
    </source>
</evidence>
<proteinExistence type="inferred from homology"/>
<comment type="function">
    <text evidence="16">Removal of H(2)O(2), oxidation of toxic reductants, biosynthesis and degradation of lignin, suberization, auxin catabolism, response to environmental stresses such as wounding, pathogen attack and oxidative stress.</text>
</comment>
<keyword evidence="3 16" id="KW-0349">Heme</keyword>
<dbReference type="GO" id="GO:0042744">
    <property type="term" value="P:hydrogen peroxide catabolic process"/>
    <property type="evidence" value="ECO:0007669"/>
    <property type="project" value="UniProtKB-KW"/>
</dbReference>
<feature type="binding site" evidence="13">
    <location>
        <position position="163"/>
    </location>
    <ligand>
        <name>Ca(2+)</name>
        <dbReference type="ChEBI" id="CHEBI:29108"/>
        <label>1</label>
    </ligand>
</feature>
<feature type="binding site" evidence="13">
    <location>
        <position position="321"/>
    </location>
    <ligand>
        <name>Ca(2+)</name>
        <dbReference type="ChEBI" id="CHEBI:29108"/>
        <label>2</label>
    </ligand>
</feature>
<evidence type="ECO:0000256" key="7">
    <source>
        <dbReference type="ARBA" id="ARBA00023004"/>
    </source>
</evidence>
<feature type="binding site" evidence="13">
    <location>
        <position position="152"/>
    </location>
    <ligand>
        <name>Ca(2+)</name>
        <dbReference type="ChEBI" id="CHEBI:29108"/>
        <label>1</label>
    </ligand>
</feature>
<organism evidence="18">
    <name type="scientific">Ananas comosus var. bracteatus</name>
    <name type="common">red pineapple</name>
    <dbReference type="NCBI Taxonomy" id="296719"/>
    <lineage>
        <taxon>Eukaryota</taxon>
        <taxon>Viridiplantae</taxon>
        <taxon>Streptophyta</taxon>
        <taxon>Embryophyta</taxon>
        <taxon>Tracheophyta</taxon>
        <taxon>Spermatophyta</taxon>
        <taxon>Magnoliopsida</taxon>
        <taxon>Liliopsida</taxon>
        <taxon>Poales</taxon>
        <taxon>Bromeliaceae</taxon>
        <taxon>Bromelioideae</taxon>
        <taxon>Ananas</taxon>
    </lineage>
</organism>
<dbReference type="PRINTS" id="PR00461">
    <property type="entry name" value="PLPEROXIDASE"/>
</dbReference>
<keyword evidence="16" id="KW-0964">Secreted</keyword>
<comment type="cofactor">
    <cofactor evidence="13 16">
        <name>Ca(2+)</name>
        <dbReference type="ChEBI" id="CHEBI:29108"/>
    </cofactor>
    <text evidence="13 16">Binds 2 calcium ions per subunit.</text>
</comment>
<dbReference type="EMBL" id="LR862147">
    <property type="protein sequence ID" value="CAD1829145.1"/>
    <property type="molecule type" value="Genomic_DNA"/>
</dbReference>
<dbReference type="GO" id="GO:0006979">
    <property type="term" value="P:response to oxidative stress"/>
    <property type="evidence" value="ECO:0007669"/>
    <property type="project" value="UniProtKB-UniRule"/>
</dbReference>
<dbReference type="SUPFAM" id="SSF48113">
    <property type="entry name" value="Heme-dependent peroxidases"/>
    <property type="match status" value="1"/>
</dbReference>
<comment type="cofactor">
    <cofactor evidence="13 16">
        <name>heme b</name>
        <dbReference type="ChEBI" id="CHEBI:60344"/>
    </cofactor>
    <text evidence="13 16">Binds 1 heme b (iron(II)-protoporphyrin IX) group per subunit.</text>
</comment>
<feature type="binding site" evidence="13">
    <location>
        <position position="145"/>
    </location>
    <ligand>
        <name>Ca(2+)</name>
        <dbReference type="ChEBI" id="CHEBI:29108"/>
        <label>1</label>
    </ligand>
</feature>
<sequence>MVAVAKLKLLAGGGHSNWKLLAALLCPFALKLPFFAQFPSSCADIAVSVRLFLFRLNRIFFDDSIPAAGGGEGRCGFSTIGRTPTRGCLGWFKSMRRCSMLYLHHFQHYQNSCPSAEAIVKNITWSQVSSNPALPAKLLRLFFHDCFVKGCDASILLDNPQSEKQAGPNQSLGGFVLIDAIKAQLEKQCPGKVSCADIIALFKASLWQVETGRRDGTVSLASNVILPSPLSGFDGLKQSFASKGLSVPISKCILLLLSGAHTMGRANCAFVTPRLFTFNGNGGVDPLLDAAYANSLKKTCPRAPPAAATVEMDPGGSLKFDASYFVALKKNQGLFLSDAALLQDPVAAKLASGFQDQKTFLAAFVQSVRRMGAVGALTGNAGQIRKQCRAVNS</sequence>
<feature type="disulfide bond" evidence="15">
    <location>
        <begin position="113"/>
        <end position="189"/>
    </location>
</feature>
<keyword evidence="2 16" id="KW-0575">Peroxidase</keyword>
<gene>
    <name evidence="18" type="ORF">CB5_LOCUS12356</name>
</gene>
<evidence type="ECO:0000256" key="6">
    <source>
        <dbReference type="ARBA" id="ARBA00023002"/>
    </source>
</evidence>
<evidence type="ECO:0000256" key="2">
    <source>
        <dbReference type="ARBA" id="ARBA00022559"/>
    </source>
</evidence>
<accession>A0A6V7PE89</accession>
<dbReference type="Gene3D" id="1.10.420.10">
    <property type="entry name" value="Peroxidase, domain 2"/>
    <property type="match status" value="1"/>
</dbReference>
<dbReference type="InterPro" id="IPR033905">
    <property type="entry name" value="Secretory_peroxidase"/>
</dbReference>
<dbReference type="GO" id="GO:0046872">
    <property type="term" value="F:metal ion binding"/>
    <property type="evidence" value="ECO:0007669"/>
    <property type="project" value="UniProtKB-UniRule"/>
</dbReference>
<dbReference type="InterPro" id="IPR010255">
    <property type="entry name" value="Haem_peroxidase_sf"/>
</dbReference>
<evidence type="ECO:0000256" key="9">
    <source>
        <dbReference type="ARBA" id="ARBA00023283"/>
    </source>
</evidence>
<dbReference type="GO" id="GO:0140825">
    <property type="term" value="F:lactoperoxidase activity"/>
    <property type="evidence" value="ECO:0007669"/>
    <property type="project" value="UniProtKB-EC"/>
</dbReference>
<dbReference type="PRINTS" id="PR00458">
    <property type="entry name" value="PEROXIDASE"/>
</dbReference>
<feature type="active site" description="Proton acceptor" evidence="11">
    <location>
        <position position="144"/>
    </location>
</feature>
<evidence type="ECO:0000256" key="1">
    <source>
        <dbReference type="ARBA" id="ARBA00000189"/>
    </source>
</evidence>
<evidence type="ECO:0000313" key="18">
    <source>
        <dbReference type="EMBL" id="CAD1829145.1"/>
    </source>
</evidence>
<feature type="binding site" evidence="13">
    <location>
        <position position="154"/>
    </location>
    <ligand>
        <name>Ca(2+)</name>
        <dbReference type="ChEBI" id="CHEBI:29108"/>
        <label>1</label>
    </ligand>
</feature>
<feature type="binding site" evidence="13">
    <location>
        <position position="313"/>
    </location>
    <ligand>
        <name>Ca(2+)</name>
        <dbReference type="ChEBI" id="CHEBI:29108"/>
        <label>2</label>
    </ligand>
</feature>
<keyword evidence="5 13" id="KW-0106">Calcium</keyword>